<evidence type="ECO:0000313" key="2">
    <source>
        <dbReference type="EMBL" id="JAD36330.1"/>
    </source>
</evidence>
<dbReference type="AlphaFoldDB" id="A0A0A8ZHW6"/>
<feature type="compositionally biased region" description="Basic residues" evidence="1">
    <location>
        <begin position="46"/>
        <end position="55"/>
    </location>
</feature>
<protein>
    <submittedName>
        <fullName evidence="2">Uncharacterized protein</fullName>
    </submittedName>
</protein>
<reference evidence="2" key="1">
    <citation type="submission" date="2014-09" db="EMBL/GenBank/DDBJ databases">
        <authorList>
            <person name="Magalhaes I.L.F."/>
            <person name="Oliveira U."/>
            <person name="Santos F.R."/>
            <person name="Vidigal T.H.D.A."/>
            <person name="Brescovit A.D."/>
            <person name="Santos A.J."/>
        </authorList>
    </citation>
    <scope>NUCLEOTIDE SEQUENCE</scope>
    <source>
        <tissue evidence="2">Shoot tissue taken approximately 20 cm above the soil surface</tissue>
    </source>
</reference>
<reference evidence="2" key="2">
    <citation type="journal article" date="2015" name="Data Brief">
        <title>Shoot transcriptome of the giant reed, Arundo donax.</title>
        <authorList>
            <person name="Barrero R.A."/>
            <person name="Guerrero F.D."/>
            <person name="Moolhuijzen P."/>
            <person name="Goolsby J.A."/>
            <person name="Tidwell J."/>
            <person name="Bellgard S.E."/>
            <person name="Bellgard M.I."/>
        </authorList>
    </citation>
    <scope>NUCLEOTIDE SEQUENCE</scope>
    <source>
        <tissue evidence="2">Shoot tissue taken approximately 20 cm above the soil surface</tissue>
    </source>
</reference>
<evidence type="ECO:0000256" key="1">
    <source>
        <dbReference type="SAM" id="MobiDB-lite"/>
    </source>
</evidence>
<name>A0A0A8ZHW6_ARUDO</name>
<sequence length="55" mass="6580">MQLHLRQVRLMSALAARVARRRPCNMRLMPRRSRHRHLPPPGSFRSRLRRGLAVR</sequence>
<accession>A0A0A8ZHW6</accession>
<feature type="region of interest" description="Disordered" evidence="1">
    <location>
        <begin position="30"/>
        <end position="55"/>
    </location>
</feature>
<organism evidence="2">
    <name type="scientific">Arundo donax</name>
    <name type="common">Giant reed</name>
    <name type="synonym">Donax arundinaceus</name>
    <dbReference type="NCBI Taxonomy" id="35708"/>
    <lineage>
        <taxon>Eukaryota</taxon>
        <taxon>Viridiplantae</taxon>
        <taxon>Streptophyta</taxon>
        <taxon>Embryophyta</taxon>
        <taxon>Tracheophyta</taxon>
        <taxon>Spermatophyta</taxon>
        <taxon>Magnoliopsida</taxon>
        <taxon>Liliopsida</taxon>
        <taxon>Poales</taxon>
        <taxon>Poaceae</taxon>
        <taxon>PACMAD clade</taxon>
        <taxon>Arundinoideae</taxon>
        <taxon>Arundineae</taxon>
        <taxon>Arundo</taxon>
    </lineage>
</organism>
<dbReference type="EMBL" id="GBRH01261565">
    <property type="protein sequence ID" value="JAD36330.1"/>
    <property type="molecule type" value="Transcribed_RNA"/>
</dbReference>
<proteinExistence type="predicted"/>